<accession>A0AAE9F5R9</accession>
<dbReference type="InterPro" id="IPR016186">
    <property type="entry name" value="C-type_lectin-like/link_sf"/>
</dbReference>
<dbReference type="AlphaFoldDB" id="A0AAE9F5R9"/>
<feature type="compositionally biased region" description="Low complexity" evidence="1">
    <location>
        <begin position="433"/>
        <end position="559"/>
    </location>
</feature>
<dbReference type="CDD" id="cd00037">
    <property type="entry name" value="CLECT"/>
    <property type="match status" value="1"/>
</dbReference>
<name>A0AAE9F5R9_CAEBR</name>
<evidence type="ECO:0000256" key="1">
    <source>
        <dbReference type="SAM" id="MobiDB-lite"/>
    </source>
</evidence>
<dbReference type="SMART" id="SM00034">
    <property type="entry name" value="CLECT"/>
    <property type="match status" value="3"/>
</dbReference>
<dbReference type="Gene3D" id="3.10.100.10">
    <property type="entry name" value="Mannose-Binding Protein A, subunit A"/>
    <property type="match status" value="1"/>
</dbReference>
<keyword evidence="4" id="KW-1185">Reference proteome</keyword>
<feature type="compositionally biased region" description="Low complexity" evidence="1">
    <location>
        <begin position="132"/>
        <end position="245"/>
    </location>
</feature>
<organism evidence="3 4">
    <name type="scientific">Caenorhabditis briggsae</name>
    <dbReference type="NCBI Taxonomy" id="6238"/>
    <lineage>
        <taxon>Eukaryota</taxon>
        <taxon>Metazoa</taxon>
        <taxon>Ecdysozoa</taxon>
        <taxon>Nematoda</taxon>
        <taxon>Chromadorea</taxon>
        <taxon>Rhabditida</taxon>
        <taxon>Rhabditina</taxon>
        <taxon>Rhabditomorpha</taxon>
        <taxon>Rhabditoidea</taxon>
        <taxon>Rhabditidae</taxon>
        <taxon>Peloderinae</taxon>
        <taxon>Caenorhabditis</taxon>
    </lineage>
</organism>
<gene>
    <name evidence="3" type="ORF">L5515_007847</name>
</gene>
<protein>
    <recommendedName>
        <fullName evidence="2">C-type lectin domain-containing protein</fullName>
    </recommendedName>
</protein>
<dbReference type="SUPFAM" id="SSF56436">
    <property type="entry name" value="C-type lectin-like"/>
    <property type="match status" value="4"/>
</dbReference>
<proteinExistence type="predicted"/>
<feature type="domain" description="C-type lectin" evidence="2">
    <location>
        <begin position="815"/>
        <end position="983"/>
    </location>
</feature>
<reference evidence="3 4" key="1">
    <citation type="submission" date="2022-04" db="EMBL/GenBank/DDBJ databases">
        <title>Chromosome-level reference genomes for two strains of Caenorhabditis briggsae: an improved platform for comparative genomics.</title>
        <authorList>
            <person name="Stevens L."/>
            <person name="Andersen E."/>
        </authorList>
    </citation>
    <scope>NUCLEOTIDE SEQUENCE [LARGE SCALE GENOMIC DNA]</scope>
    <source>
        <strain evidence="3">VX34</strain>
        <tissue evidence="3">Whole-organism</tissue>
    </source>
</reference>
<evidence type="ECO:0000313" key="4">
    <source>
        <dbReference type="Proteomes" id="UP000829354"/>
    </source>
</evidence>
<feature type="region of interest" description="Disordered" evidence="1">
    <location>
        <begin position="432"/>
        <end position="559"/>
    </location>
</feature>
<dbReference type="InterPro" id="IPR016187">
    <property type="entry name" value="CTDL_fold"/>
</dbReference>
<dbReference type="EMBL" id="CP092624">
    <property type="protein sequence ID" value="UMM35050.1"/>
    <property type="molecule type" value="Genomic_DNA"/>
</dbReference>
<evidence type="ECO:0000313" key="3">
    <source>
        <dbReference type="EMBL" id="UMM35050.1"/>
    </source>
</evidence>
<dbReference type="PANTHER" id="PTHR23124">
    <property type="entry name" value="C-TYPE LECTIN DOMAIN-CONTAINING PROTEIN-RELATED-RELATED"/>
    <property type="match status" value="1"/>
</dbReference>
<dbReference type="Proteomes" id="UP000829354">
    <property type="component" value="Chromosome V"/>
</dbReference>
<dbReference type="InterPro" id="IPR001304">
    <property type="entry name" value="C-type_lectin-like"/>
</dbReference>
<feature type="region of interest" description="Disordered" evidence="1">
    <location>
        <begin position="753"/>
        <end position="808"/>
    </location>
</feature>
<feature type="domain" description="C-type lectin" evidence="2">
    <location>
        <begin position="1040"/>
        <end position="1195"/>
    </location>
</feature>
<evidence type="ECO:0000259" key="2">
    <source>
        <dbReference type="SMART" id="SM00034"/>
    </source>
</evidence>
<sequence length="1220" mass="129497">MSQARSNSDVVGNMTSYHKAMILIGLKRTPQCTSDNGASTPACRLPQGFIWQDGLGSTSNTLINQNFNSDAGVETSPSHVRACAGIQFITDSTSNSQNKVYSLDCNTALRSNGKQSRMVVCGKIGTCPSTPPTTVSTSVGTSTVGSSTTESSTVPSTSTTEIPSSSTTEKPSTSTSESPSSTTTQEPSTSTSVPPSSSTTAEPSSSTTAVPSSSTTTEPSTSTTEAPTSTSTQAPSTSTTIQSTTTGGCLSTVCGSGWFKTQRGGKTLCMRLFYHDTSSYHDGAFFCYDNYQAFLTGPDSNPEYDEIMSQARSNSDVVGNMTSYNRAMILIGLKRTLQCTSDNGAQTPACQLPQGFIWQDGLGSTSNTLINQNFNSDAGVETSPSHVRACAGIQFITDSTSNSQNKVYSLDCNTALRSNGKQSRMVVCGKIGTCPSTPPTTISTSIGTTTSASSTSETSTVPSTSTRIPSTSTTELLTSTTTEKPSTSTSEFPTSSTTQEPSTSTSEAPSSSTTAEPSTSTSVPPSSSTTQVPSSSTTEAPTSTSTQAPSTSTTIQSTTTGGCISTVCGSGWFKTQRGGKTLCMRLFYHDTSSYDDGAFFCYDNYQAFLTGPDTNPEYDEIMGQARLNPDVVTNMTSYNRAMILIGLKRTPQCTSDNGAQTPACQLPQGFIWQDGLGSTSNTLINQNFNSDAGVETSPSLVRACAGIQFITDSTSNSQNKVYSLDCNTALRSNGKQSRMVVCGKIGTCPSTPPTTISTSIGTTTSASSTSETSSTSMAPSTSTASSTVSSTSTATVPSSTSTSSPTTTECPVKVCKFGFHPVLRNGKMWCMRPFFHFVQNFTEGSDYCQTNYHSVLTGPADETEYNWLLDQTKTDSAIVKSLANGNYVSVMMVLGAKRTQECLRDENCNPANAYYFTDGVTTSNYIFANKFKSTIPVQPVVDPDQPEECVGIRVWIDPSKRSDELLWSLSCDEAMSAYQVVLKLLVCGHPAVCVGSSSTTVTPTTTPSTTTVTTATPTVPTTTTVSTTTEKVCTKSQLKCAEGWTPFNRTTARPYCFKVINQYNQTYDQSVALCQSNGGYLSGIENITEYNFVVQLAKDSVNYTTSNNSQILVTIALKRKVICLTQTSTNNESCTSFKAYEFVDDDNTKYVSIIQHYNLWASGQPVLVSSQPHGCVGIMVTNNTSPENGKMYATQCETGVQNYGMSNAALCARVPDVCPP</sequence>
<feature type="region of interest" description="Disordered" evidence="1">
    <location>
        <begin position="125"/>
        <end position="245"/>
    </location>
</feature>
<feature type="domain" description="C-type lectin" evidence="2">
    <location>
        <begin position="254"/>
        <end position="421"/>
    </location>
</feature>
<dbReference type="PANTHER" id="PTHR23124:SF151">
    <property type="entry name" value="C-TYPE LECTIN DOMAIN-CONTAINING PROTEIN"/>
    <property type="match status" value="1"/>
</dbReference>